<keyword evidence="2" id="KW-1185">Reference proteome</keyword>
<proteinExistence type="predicted"/>
<name>A0ABQ3UFA7_STRHY</name>
<comment type="caution">
    <text evidence="1">The sequence shown here is derived from an EMBL/GenBank/DDBJ whole genome shotgun (WGS) entry which is preliminary data.</text>
</comment>
<dbReference type="Proteomes" id="UP001054854">
    <property type="component" value="Unassembled WGS sequence"/>
</dbReference>
<dbReference type="EMBL" id="BNEK01000007">
    <property type="protein sequence ID" value="GHJ34244.1"/>
    <property type="molecule type" value="Genomic_DNA"/>
</dbReference>
<reference evidence="1" key="1">
    <citation type="submission" date="2024-05" db="EMBL/GenBank/DDBJ databases">
        <title>Whole genome shotgun sequence of Streptomyces hygroscopicus NBRC 113678.</title>
        <authorList>
            <person name="Komaki H."/>
            <person name="Tamura T."/>
        </authorList>
    </citation>
    <scope>NUCLEOTIDE SEQUENCE</scope>
    <source>
        <strain evidence="1">N11-34</strain>
    </source>
</reference>
<organism evidence="1 2">
    <name type="scientific">Streptomyces hygroscopicus</name>
    <dbReference type="NCBI Taxonomy" id="1912"/>
    <lineage>
        <taxon>Bacteria</taxon>
        <taxon>Bacillati</taxon>
        <taxon>Actinomycetota</taxon>
        <taxon>Actinomycetes</taxon>
        <taxon>Kitasatosporales</taxon>
        <taxon>Streptomycetaceae</taxon>
        <taxon>Streptomyces</taxon>
        <taxon>Streptomyces violaceusniger group</taxon>
    </lineage>
</organism>
<evidence type="ECO:0000313" key="1">
    <source>
        <dbReference type="EMBL" id="GHJ34244.1"/>
    </source>
</evidence>
<gene>
    <name evidence="1" type="ORF">TPA0910_86770</name>
</gene>
<protein>
    <submittedName>
        <fullName evidence="1">Uncharacterized protein</fullName>
    </submittedName>
</protein>
<accession>A0ABQ3UFA7</accession>
<sequence>MDRPKPIYRVQATTKMFPQPDDWQTVLETEDRDQARVTTGTFEERAYPNAIRWQRLFEGDRIILIRKPVKPRIVCAGRDDQGVARWWINYIDKDGIGGSNSAAGPLTKVHAEIMHGHHWYIDRHGLART</sequence>
<evidence type="ECO:0000313" key="2">
    <source>
        <dbReference type="Proteomes" id="UP001054854"/>
    </source>
</evidence>
<dbReference type="RefSeq" id="WP_236260065.1">
    <property type="nucleotide sequence ID" value="NZ_BNEK01000007.1"/>
</dbReference>